<dbReference type="RefSeq" id="WP_184137783.1">
    <property type="nucleotide sequence ID" value="NZ_JACHFL010000024.1"/>
</dbReference>
<comment type="caution">
    <text evidence="2">The sequence shown here is derived from an EMBL/GenBank/DDBJ whole genome shotgun (WGS) entry which is preliminary data.</text>
</comment>
<dbReference type="InterPro" id="IPR014914">
    <property type="entry name" value="RES_dom"/>
</dbReference>
<dbReference type="Pfam" id="PF08808">
    <property type="entry name" value="RES"/>
    <property type="match status" value="1"/>
</dbReference>
<proteinExistence type="predicted"/>
<feature type="domain" description="RES" evidence="1">
    <location>
        <begin position="13"/>
        <end position="175"/>
    </location>
</feature>
<name>A0A7W8JZ68_9DEIO</name>
<dbReference type="AlphaFoldDB" id="A0A7W8JZ68"/>
<evidence type="ECO:0000313" key="2">
    <source>
        <dbReference type="EMBL" id="MBB5365907.1"/>
    </source>
</evidence>
<accession>A0A7W8JZ68</accession>
<sequence length="187" mass="20523">MTSLYPIEFLQEPISGNGSLHSSGRFNVAGPTEHRVTYLALHPHVSMRELRYTTSSAQEGTPDIAPSLAVPPVALFSVTFNLHRVLDLTSSSVRNALGIRPSDLTGHWWLDNEEGQDSDTQILSRLVNATNRFDAIKYESARVNGRTAGHLNVTCYAVFPDQLQAPSFMRAEPPVDGTPPGAKYHLP</sequence>
<protein>
    <submittedName>
        <fullName evidence="2">RES domain-containing protein</fullName>
    </submittedName>
</protein>
<keyword evidence="3" id="KW-1185">Reference proteome</keyword>
<dbReference type="Proteomes" id="UP000552709">
    <property type="component" value="Unassembled WGS sequence"/>
</dbReference>
<gene>
    <name evidence="2" type="ORF">HNQ08_005033</name>
</gene>
<reference evidence="2 3" key="1">
    <citation type="submission" date="2020-08" db="EMBL/GenBank/DDBJ databases">
        <title>Genomic Encyclopedia of Type Strains, Phase IV (KMG-IV): sequencing the most valuable type-strain genomes for metagenomic binning, comparative biology and taxonomic classification.</title>
        <authorList>
            <person name="Goeker M."/>
        </authorList>
    </citation>
    <scope>NUCLEOTIDE SEQUENCE [LARGE SCALE GENOMIC DNA]</scope>
    <source>
        <strain evidence="2 3">DSM 27939</strain>
    </source>
</reference>
<dbReference type="SMART" id="SM00953">
    <property type="entry name" value="RES"/>
    <property type="match status" value="1"/>
</dbReference>
<dbReference type="EMBL" id="JACHFL010000024">
    <property type="protein sequence ID" value="MBB5365907.1"/>
    <property type="molecule type" value="Genomic_DNA"/>
</dbReference>
<organism evidence="2 3">
    <name type="scientific">Deinococcus humi</name>
    <dbReference type="NCBI Taxonomy" id="662880"/>
    <lineage>
        <taxon>Bacteria</taxon>
        <taxon>Thermotogati</taxon>
        <taxon>Deinococcota</taxon>
        <taxon>Deinococci</taxon>
        <taxon>Deinococcales</taxon>
        <taxon>Deinococcaceae</taxon>
        <taxon>Deinococcus</taxon>
    </lineage>
</organism>
<evidence type="ECO:0000313" key="3">
    <source>
        <dbReference type="Proteomes" id="UP000552709"/>
    </source>
</evidence>
<evidence type="ECO:0000259" key="1">
    <source>
        <dbReference type="SMART" id="SM00953"/>
    </source>
</evidence>